<dbReference type="PANTHER" id="PTHR12461">
    <property type="entry name" value="HYPOXIA-INDUCIBLE FACTOR 1 ALPHA INHIBITOR-RELATED"/>
    <property type="match status" value="1"/>
</dbReference>
<dbReference type="SUPFAM" id="SSF55729">
    <property type="entry name" value="Acyl-CoA N-acyltransferases (Nat)"/>
    <property type="match status" value="1"/>
</dbReference>
<dbReference type="Proteomes" id="UP000278143">
    <property type="component" value="Unassembled WGS sequence"/>
</dbReference>
<keyword evidence="3" id="KW-1185">Reference proteome</keyword>
<feature type="domain" description="JmjC" evidence="1">
    <location>
        <begin position="517"/>
        <end position="668"/>
    </location>
</feature>
<dbReference type="EMBL" id="KZ989110">
    <property type="protein sequence ID" value="RKP28260.1"/>
    <property type="molecule type" value="Genomic_DNA"/>
</dbReference>
<dbReference type="Gene3D" id="2.60.120.650">
    <property type="entry name" value="Cupin"/>
    <property type="match status" value="1"/>
</dbReference>
<proteinExistence type="predicted"/>
<dbReference type="SUPFAM" id="SSF51197">
    <property type="entry name" value="Clavaminate synthase-like"/>
    <property type="match status" value="1"/>
</dbReference>
<dbReference type="InterPro" id="IPR003347">
    <property type="entry name" value="JmjC_dom"/>
</dbReference>
<dbReference type="Pfam" id="PF13480">
    <property type="entry name" value="Acetyltransf_6"/>
    <property type="match status" value="1"/>
</dbReference>
<dbReference type="InterPro" id="IPR041667">
    <property type="entry name" value="Cupin_8"/>
</dbReference>
<reference evidence="3" key="1">
    <citation type="journal article" date="2018" name="Nat. Microbiol.">
        <title>Leveraging single-cell genomics to expand the fungal tree of life.</title>
        <authorList>
            <person name="Ahrendt S.R."/>
            <person name="Quandt C.A."/>
            <person name="Ciobanu D."/>
            <person name="Clum A."/>
            <person name="Salamov A."/>
            <person name="Andreopoulos B."/>
            <person name="Cheng J.F."/>
            <person name="Woyke T."/>
            <person name="Pelin A."/>
            <person name="Henrissat B."/>
            <person name="Reynolds N.K."/>
            <person name="Benny G.L."/>
            <person name="Smith M.E."/>
            <person name="James T.Y."/>
            <person name="Grigoriev I.V."/>
        </authorList>
    </citation>
    <scope>NUCLEOTIDE SEQUENCE [LARGE SCALE GENOMIC DNA]</scope>
    <source>
        <strain evidence="3">Benny S71-1</strain>
    </source>
</reference>
<sequence>MYFQNFGLQKLDWDVVEIANAAQAAAARRAVGFARERADDSGRSAAGASAALPLLDTISAERWRRLSDNAIEPNGYYLPEWELAVNASAQARTNVSALTASVDAIVPNDAPRLIGLLPVISAWRAYNLPLPALVSADPYGTLATPLLDRDGADEAAADLMQQARNAGAHALILRDIPIDGAAMMAFTRALASDGLKPRILQSHARASLDATRNADDLLRDALGPKKLKELRRQRNRLADHGEVIFTIATAPSEIKRDLGIFLTLEASGWKARRGTALAQNEGDAAFVRRAVFDAAARGSCEIVTLHAGETPVASAIVLRHLDRAFYFKLGVDENFAKYSPGVQLTLELTRHMCADPSIAMVDSTAMPGHPMIDPIWRGRLAIGDVLIPLNRRDPFVPAIRLGLTLRALKNPGDTLMNVASSISPVITADNESLKRDFPLKPFAIRHKLSGHPLLTLPRIAQLASSMPRDLIEYNSGDAAISQDPDKVKSVDLDPVEVVNRIQTAGAWMVLKRIEKTPEYRQLLEDALTSVARARGFKSIEDAGFSQIEGFLFVSSPNSTTPFHMDAEDNFFVQIHGEKIFAVYDNRDGKIADDAQVEHSTVKHRNVPFHESFRPRGIEFNLDAGDGCYIPYQWPHWVKTAGSYSISMAITWKTEEVRRLNDLHRFNSMLRSLGLPQAAPGKNPALDAMKLAVYRTAAAIIEPLRGSETMRRIIRRIALGKNANYYLKKA</sequence>
<dbReference type="InterPro" id="IPR016181">
    <property type="entry name" value="Acyl_CoA_acyltransferase"/>
</dbReference>
<evidence type="ECO:0000313" key="2">
    <source>
        <dbReference type="EMBL" id="RKP28260.1"/>
    </source>
</evidence>
<accession>A0A4P9Z926</accession>
<dbReference type="Pfam" id="PF13621">
    <property type="entry name" value="Cupin_8"/>
    <property type="match status" value="1"/>
</dbReference>
<evidence type="ECO:0000259" key="1">
    <source>
        <dbReference type="PROSITE" id="PS51184"/>
    </source>
</evidence>
<dbReference type="PANTHER" id="PTHR12461:SF105">
    <property type="entry name" value="HYPOXIA-INDUCIBLE FACTOR 1-ALPHA INHIBITOR"/>
    <property type="match status" value="1"/>
</dbReference>
<gene>
    <name evidence="2" type="ORF">SYNPS1DRAFT_20438</name>
</gene>
<name>A0A4P9Z926_9FUNG</name>
<dbReference type="InterPro" id="IPR038740">
    <property type="entry name" value="BioF2-like_GNAT_dom"/>
</dbReference>
<dbReference type="SMART" id="SM00558">
    <property type="entry name" value="JmjC"/>
    <property type="match status" value="1"/>
</dbReference>
<evidence type="ECO:0000313" key="3">
    <source>
        <dbReference type="Proteomes" id="UP000278143"/>
    </source>
</evidence>
<dbReference type="PROSITE" id="PS51184">
    <property type="entry name" value="JMJC"/>
    <property type="match status" value="1"/>
</dbReference>
<protein>
    <recommendedName>
        <fullName evidence="1">JmjC domain-containing protein</fullName>
    </recommendedName>
</protein>
<dbReference type="AlphaFoldDB" id="A0A4P9Z926"/>
<organism evidence="2 3">
    <name type="scientific">Syncephalis pseudoplumigaleata</name>
    <dbReference type="NCBI Taxonomy" id="1712513"/>
    <lineage>
        <taxon>Eukaryota</taxon>
        <taxon>Fungi</taxon>
        <taxon>Fungi incertae sedis</taxon>
        <taxon>Zoopagomycota</taxon>
        <taxon>Zoopagomycotina</taxon>
        <taxon>Zoopagomycetes</taxon>
        <taxon>Zoopagales</taxon>
        <taxon>Piptocephalidaceae</taxon>
        <taxon>Syncephalis</taxon>
    </lineage>
</organism>
<dbReference type="OrthoDB" id="10572004at2759"/>